<gene>
    <name evidence="2" type="ORF">H8744_12750</name>
</gene>
<evidence type="ECO:0000259" key="1">
    <source>
        <dbReference type="Pfam" id="PF09603"/>
    </source>
</evidence>
<comment type="caution">
    <text evidence="2">The sequence shown here is derived from an EMBL/GenBank/DDBJ whole genome shotgun (WGS) entry which is preliminary data.</text>
</comment>
<dbReference type="InterPro" id="IPR025049">
    <property type="entry name" value="Mfa-like_1"/>
</dbReference>
<dbReference type="CDD" id="cd13121">
    <property type="entry name" value="BF2867_like_C"/>
    <property type="match status" value="1"/>
</dbReference>
<accession>A0A926F935</accession>
<organism evidence="2 3">
    <name type="scientific">Jilunia laotingensis</name>
    <dbReference type="NCBI Taxonomy" id="2763675"/>
    <lineage>
        <taxon>Bacteria</taxon>
        <taxon>Pseudomonadati</taxon>
        <taxon>Bacteroidota</taxon>
        <taxon>Bacteroidia</taxon>
        <taxon>Bacteroidales</taxon>
        <taxon>Bacteroidaceae</taxon>
        <taxon>Jilunia</taxon>
    </lineage>
</organism>
<dbReference type="AlphaFoldDB" id="A0A926F935"/>
<dbReference type="Gene3D" id="2.60.40.2620">
    <property type="entry name" value="Fimbrillin-like"/>
    <property type="match status" value="1"/>
</dbReference>
<proteinExistence type="predicted"/>
<dbReference type="NCBIfam" id="TIGR02145">
    <property type="entry name" value="Fib_succ_major"/>
    <property type="match status" value="1"/>
</dbReference>
<dbReference type="Pfam" id="PF09603">
    <property type="entry name" value="Fib_succ_major"/>
    <property type="match status" value="1"/>
</dbReference>
<dbReference type="EMBL" id="JACRTF010000001">
    <property type="protein sequence ID" value="MBC8594100.1"/>
    <property type="molecule type" value="Genomic_DNA"/>
</dbReference>
<dbReference type="InterPro" id="IPR011871">
    <property type="entry name" value="Fib_succ_major"/>
</dbReference>
<keyword evidence="3" id="KW-1185">Reference proteome</keyword>
<evidence type="ECO:0000313" key="2">
    <source>
        <dbReference type="EMBL" id="MBC8594100.1"/>
    </source>
</evidence>
<reference evidence="2" key="1">
    <citation type="submission" date="2020-08" db="EMBL/GenBank/DDBJ databases">
        <title>Genome public.</title>
        <authorList>
            <person name="Liu C."/>
            <person name="Sun Q."/>
        </authorList>
    </citation>
    <scope>NUCLEOTIDE SEQUENCE</scope>
    <source>
        <strain evidence="2">N12</strain>
    </source>
</reference>
<dbReference type="CDD" id="cd13120">
    <property type="entry name" value="BF2867_like_N"/>
    <property type="match status" value="1"/>
</dbReference>
<evidence type="ECO:0000313" key="3">
    <source>
        <dbReference type="Proteomes" id="UP000651085"/>
    </source>
</evidence>
<dbReference type="RefSeq" id="WP_262435202.1">
    <property type="nucleotide sequence ID" value="NZ_JACRTF010000001.1"/>
</dbReference>
<name>A0A926F935_9BACT</name>
<sequence>MKNLVKSIVRHSLAISVITSIVYSCTSNVQTPEEVPFTPVSNKIPITISGQILQASVHSRTNGNSFEDNDAIGLYVLLQPETLSGKRHVDNMKFTYSSVTGFTSEEDIYYPQGNGACDFISCYPYQNEGIIQETNTIKVSVCPDQNTAKGYGDSDFMVAQTNNVTPSKKAINLQHNHKLCQLNLVLQLQEKEDIDLLQQNASITINNLNTQGLYNIETEIFTNLSNPLTITPNGDWIKDEENNQLKGKKALIIPQTGTNCELTLQTGNNKTYITHIPADLILESGTSCELLLIYDSRVGIQGITSSIGDWHPGNSGNATFEEQEENKVIQIANLNFNKSNVYTLSTSQNIIIGEICKEYLRNEYINSQAIVLYTEKEKNKGIILQLLGNIENVHGGNITWDTANNSFTYQAGSTAPIKQIYVNNEGNITFEEGDKLQDISVTEKILTDIRGNETISYPIVKIGTQYWMRENLSATKYNDGGAITNNSSQLKNASAGYCYINKNYFYNKTSVISGKLIPKGWKIPNEAEWNLLKSYIHDESAVLKANKWDSSSEITEPNNLSDFNGIAIGSYYGTSVPVMLKGTSQYVSYWKVGNTQTSLSDFGITLNYQYNEIKGAKYSDYCAYAIRCIQE</sequence>
<dbReference type="InterPro" id="IPR042278">
    <property type="entry name" value="Mfa-like_1_N"/>
</dbReference>
<feature type="domain" description="Fibrobacter succinogenes major paralogous" evidence="1">
    <location>
        <begin position="460"/>
        <end position="630"/>
    </location>
</feature>
<dbReference type="PROSITE" id="PS51257">
    <property type="entry name" value="PROKAR_LIPOPROTEIN"/>
    <property type="match status" value="1"/>
</dbReference>
<dbReference type="Pfam" id="PF13149">
    <property type="entry name" value="Mfa_like_1"/>
    <property type="match status" value="1"/>
</dbReference>
<dbReference type="Proteomes" id="UP000651085">
    <property type="component" value="Unassembled WGS sequence"/>
</dbReference>
<dbReference type="Gene3D" id="2.60.40.2630">
    <property type="match status" value="1"/>
</dbReference>
<protein>
    <submittedName>
        <fullName evidence="2">Fimbrillin family protein</fullName>
    </submittedName>
</protein>